<keyword evidence="4" id="KW-1185">Reference proteome</keyword>
<dbReference type="InterPro" id="IPR010982">
    <property type="entry name" value="Lambda_DNA-bd_dom_sf"/>
</dbReference>
<dbReference type="GO" id="GO:0003677">
    <property type="term" value="F:DNA binding"/>
    <property type="evidence" value="ECO:0007669"/>
    <property type="project" value="InterPro"/>
</dbReference>
<sequence>MAGEGTSRAGALLREWRRRRKLSQLDLALLADSSARHLSCLETGRARPSRAMVLKLATALDIPLRERNTLLVAADHAPAYPERDLADTDMSSVRAALEVMLAAHEPYPAVVVDRWWNVVSGNQAMSVFLEGVPPELLLPRPNVFRLTLHPDGLAARLTNLAEIRAYFLDRLLRQVRATGDADLRALYEEVRSYPVPAREEAAGSGKTAGSQPEPSSPIQVPLRVRTPTGELSMFTTMATFGAPADVTLSELAIELFYPLDEFTTRLLRDRA</sequence>
<dbReference type="AlphaFoldDB" id="A0A1E7KCT0"/>
<dbReference type="SUPFAM" id="SSF47413">
    <property type="entry name" value="lambda repressor-like DNA-binding domains"/>
    <property type="match status" value="1"/>
</dbReference>
<evidence type="ECO:0000313" key="3">
    <source>
        <dbReference type="EMBL" id="OEV01755.1"/>
    </source>
</evidence>
<feature type="domain" description="HTH cro/C1-type" evidence="2">
    <location>
        <begin position="13"/>
        <end position="67"/>
    </location>
</feature>
<dbReference type="EMBL" id="LJGU01000131">
    <property type="protein sequence ID" value="OEV01755.1"/>
    <property type="molecule type" value="Genomic_DNA"/>
</dbReference>
<dbReference type="Gene3D" id="1.10.260.40">
    <property type="entry name" value="lambda repressor-like DNA-binding domains"/>
    <property type="match status" value="1"/>
</dbReference>
<dbReference type="InterPro" id="IPR041413">
    <property type="entry name" value="MLTR_LBD"/>
</dbReference>
<proteinExistence type="predicted"/>
<reference evidence="3 4" key="1">
    <citation type="journal article" date="2016" name="Front. Microbiol.">
        <title>Comparative Genomics Analysis of Streptomyces Species Reveals Their Adaptation to the Marine Environment and Their Diversity at the Genomic Level.</title>
        <authorList>
            <person name="Tian X."/>
            <person name="Zhang Z."/>
            <person name="Yang T."/>
            <person name="Chen M."/>
            <person name="Li J."/>
            <person name="Chen F."/>
            <person name="Yang J."/>
            <person name="Li W."/>
            <person name="Zhang B."/>
            <person name="Zhang Z."/>
            <person name="Wu J."/>
            <person name="Zhang C."/>
            <person name="Long L."/>
            <person name="Xiao J."/>
        </authorList>
    </citation>
    <scope>NUCLEOTIDE SEQUENCE [LARGE SCALE GENOMIC DNA]</scope>
    <source>
        <strain evidence="3 4">SCSIO 02100</strain>
    </source>
</reference>
<name>A0A1E7KCT0_9ACTN</name>
<evidence type="ECO:0000259" key="2">
    <source>
        <dbReference type="PROSITE" id="PS50943"/>
    </source>
</evidence>
<feature type="compositionally biased region" description="Polar residues" evidence="1">
    <location>
        <begin position="207"/>
        <end position="218"/>
    </location>
</feature>
<dbReference type="PROSITE" id="PS50943">
    <property type="entry name" value="HTH_CROC1"/>
    <property type="match status" value="1"/>
</dbReference>
<dbReference type="Gene3D" id="3.30.450.180">
    <property type="match status" value="1"/>
</dbReference>
<dbReference type="CDD" id="cd00093">
    <property type="entry name" value="HTH_XRE"/>
    <property type="match status" value="1"/>
</dbReference>
<gene>
    <name evidence="3" type="ORF">AN216_17085</name>
</gene>
<accession>A0A1E7KCT0</accession>
<dbReference type="Proteomes" id="UP000176101">
    <property type="component" value="Unassembled WGS sequence"/>
</dbReference>
<dbReference type="InterPro" id="IPR001387">
    <property type="entry name" value="Cro/C1-type_HTH"/>
</dbReference>
<organism evidence="3 4">
    <name type="scientific">Streptomyces oceani</name>
    <dbReference type="NCBI Taxonomy" id="1075402"/>
    <lineage>
        <taxon>Bacteria</taxon>
        <taxon>Bacillati</taxon>
        <taxon>Actinomycetota</taxon>
        <taxon>Actinomycetes</taxon>
        <taxon>Kitasatosporales</taxon>
        <taxon>Streptomycetaceae</taxon>
        <taxon>Streptomyces</taxon>
    </lineage>
</organism>
<dbReference type="STRING" id="1075402.AN216_17085"/>
<evidence type="ECO:0000313" key="4">
    <source>
        <dbReference type="Proteomes" id="UP000176101"/>
    </source>
</evidence>
<protein>
    <submittedName>
        <fullName evidence="3">XRE family transcriptional regulator</fullName>
    </submittedName>
</protein>
<dbReference type="PANTHER" id="PTHR35010:SF4">
    <property type="entry name" value="BLL5781 PROTEIN"/>
    <property type="match status" value="1"/>
</dbReference>
<comment type="caution">
    <text evidence="3">The sequence shown here is derived from an EMBL/GenBank/DDBJ whole genome shotgun (WGS) entry which is preliminary data.</text>
</comment>
<dbReference type="Pfam" id="PF01381">
    <property type="entry name" value="HTH_3"/>
    <property type="match status" value="1"/>
</dbReference>
<dbReference type="RefSeq" id="WP_070197550.1">
    <property type="nucleotide sequence ID" value="NZ_LJGU01000131.1"/>
</dbReference>
<evidence type="ECO:0000256" key="1">
    <source>
        <dbReference type="SAM" id="MobiDB-lite"/>
    </source>
</evidence>
<dbReference type="SMART" id="SM00530">
    <property type="entry name" value="HTH_XRE"/>
    <property type="match status" value="1"/>
</dbReference>
<dbReference type="PANTHER" id="PTHR35010">
    <property type="entry name" value="BLL4672 PROTEIN-RELATED"/>
    <property type="match status" value="1"/>
</dbReference>
<dbReference type="Pfam" id="PF17765">
    <property type="entry name" value="MLTR_LBD"/>
    <property type="match status" value="1"/>
</dbReference>
<feature type="region of interest" description="Disordered" evidence="1">
    <location>
        <begin position="197"/>
        <end position="221"/>
    </location>
</feature>